<dbReference type="PROSITE" id="PS50096">
    <property type="entry name" value="IQ"/>
    <property type="match status" value="2"/>
</dbReference>
<dbReference type="GO" id="GO:0110085">
    <property type="term" value="C:mitotic actomyosin contractile ring"/>
    <property type="evidence" value="ECO:0007669"/>
    <property type="project" value="TreeGrafter"/>
</dbReference>
<dbReference type="EMBL" id="CP002498">
    <property type="protein sequence ID" value="AET37898.1"/>
    <property type="molecule type" value="Genomic_DNA"/>
</dbReference>
<proteinExistence type="predicted"/>
<dbReference type="Proteomes" id="UP000006790">
    <property type="component" value="Chromosome 2"/>
</dbReference>
<dbReference type="HOGENOM" id="CLU_000972_1_0_1"/>
<feature type="region of interest" description="Disordered" evidence="2">
    <location>
        <begin position="26"/>
        <end position="135"/>
    </location>
</feature>
<dbReference type="CDD" id="cd12206">
    <property type="entry name" value="RasGAP_IQGAP_related"/>
    <property type="match status" value="1"/>
</dbReference>
<dbReference type="GO" id="GO:0005096">
    <property type="term" value="F:GTPase activator activity"/>
    <property type="evidence" value="ECO:0007669"/>
    <property type="project" value="TreeGrafter"/>
</dbReference>
<dbReference type="Pfam" id="PF00616">
    <property type="entry name" value="RasGAP"/>
    <property type="match status" value="1"/>
</dbReference>
<dbReference type="Gene3D" id="1.10.506.10">
    <property type="entry name" value="GTPase Activation - p120gap, domain 1"/>
    <property type="match status" value="1"/>
</dbReference>
<dbReference type="KEGG" id="erc:Ecym_2146"/>
<evidence type="ECO:0000256" key="2">
    <source>
        <dbReference type="SAM" id="MobiDB-lite"/>
    </source>
</evidence>
<dbReference type="FunCoup" id="G8JNI2">
    <property type="interactions" value="364"/>
</dbReference>
<dbReference type="STRING" id="931890.G8JNI2"/>
<gene>
    <name evidence="4" type="ordered locus">Ecym_2146</name>
</gene>
<reference evidence="5" key="1">
    <citation type="journal article" date="2012" name="G3 (Bethesda)">
        <title>Pichia sorbitophila, an interspecies yeast hybrid reveals early steps of genome resolution following polyploidization.</title>
        <authorList>
            <person name="Leh Louis V."/>
            <person name="Despons L."/>
            <person name="Friedrich A."/>
            <person name="Martin T."/>
            <person name="Durrens P."/>
            <person name="Casaregola S."/>
            <person name="Neuveglise C."/>
            <person name="Fairhead C."/>
            <person name="Marck C."/>
            <person name="Cruz J.A."/>
            <person name="Straub M.L."/>
            <person name="Kugler V."/>
            <person name="Sacerdot C."/>
            <person name="Uzunov Z."/>
            <person name="Thierry A."/>
            <person name="Weiss S."/>
            <person name="Bleykasten C."/>
            <person name="De Montigny J."/>
            <person name="Jacques N."/>
            <person name="Jung P."/>
            <person name="Lemaire M."/>
            <person name="Mallet S."/>
            <person name="Morel G."/>
            <person name="Richard G.F."/>
            <person name="Sarkar A."/>
            <person name="Savel G."/>
            <person name="Schacherer J."/>
            <person name="Seret M.L."/>
            <person name="Talla E."/>
            <person name="Samson G."/>
            <person name="Jubin C."/>
            <person name="Poulain J."/>
            <person name="Vacherie B."/>
            <person name="Barbe V."/>
            <person name="Pelletier E."/>
            <person name="Sherman D.J."/>
            <person name="Westhof E."/>
            <person name="Weissenbach J."/>
            <person name="Baret P.V."/>
            <person name="Wincker P."/>
            <person name="Gaillardin C."/>
            <person name="Dujon B."/>
            <person name="Souciet J.L."/>
        </authorList>
    </citation>
    <scope>NUCLEOTIDE SEQUENCE [LARGE SCALE GENOMIC DNA]</scope>
    <source>
        <strain evidence="5">CBS 270.75 / DBVPG 7215 / KCTC 17166 / NRRL Y-17582</strain>
    </source>
</reference>
<dbReference type="SMART" id="SM00033">
    <property type="entry name" value="CH"/>
    <property type="match status" value="1"/>
</dbReference>
<evidence type="ECO:0000313" key="5">
    <source>
        <dbReference type="Proteomes" id="UP000006790"/>
    </source>
</evidence>
<evidence type="ECO:0000259" key="3">
    <source>
        <dbReference type="PROSITE" id="PS50021"/>
    </source>
</evidence>
<dbReference type="Pfam" id="PF00307">
    <property type="entry name" value="CH"/>
    <property type="match status" value="1"/>
</dbReference>
<protein>
    <recommendedName>
        <fullName evidence="3">Calponin-homology (CH) domain-containing protein</fullName>
    </recommendedName>
</protein>
<feature type="compositionally biased region" description="Basic and acidic residues" evidence="2">
    <location>
        <begin position="48"/>
        <end position="65"/>
    </location>
</feature>
<dbReference type="Pfam" id="PF03836">
    <property type="entry name" value="RasGAP_C"/>
    <property type="match status" value="1"/>
</dbReference>
<evidence type="ECO:0000256" key="1">
    <source>
        <dbReference type="SAM" id="Coils"/>
    </source>
</evidence>
<feature type="domain" description="Calponin-homology (CH)" evidence="3">
    <location>
        <begin position="174"/>
        <end position="283"/>
    </location>
</feature>
<evidence type="ECO:0000313" key="4">
    <source>
        <dbReference type="EMBL" id="AET37898.1"/>
    </source>
</evidence>
<dbReference type="SUPFAM" id="SSF48350">
    <property type="entry name" value="GTPase activation domain, GAP"/>
    <property type="match status" value="1"/>
</dbReference>
<dbReference type="eggNOG" id="KOG2128">
    <property type="taxonomic scope" value="Eukaryota"/>
</dbReference>
<dbReference type="PANTHER" id="PTHR14149">
    <property type="entry name" value="RAS GTPASE-ACTIVATING PROTEIN WITH IQ MOTIF"/>
    <property type="match status" value="1"/>
</dbReference>
<organism evidence="4 5">
    <name type="scientific">Eremothecium cymbalariae (strain CBS 270.75 / DBVPG 7215 / KCTC 17166 / NRRL Y-17582)</name>
    <name type="common">Yeast</name>
    <dbReference type="NCBI Taxonomy" id="931890"/>
    <lineage>
        <taxon>Eukaryota</taxon>
        <taxon>Fungi</taxon>
        <taxon>Dikarya</taxon>
        <taxon>Ascomycota</taxon>
        <taxon>Saccharomycotina</taxon>
        <taxon>Saccharomycetes</taxon>
        <taxon>Saccharomycetales</taxon>
        <taxon>Saccharomycetaceae</taxon>
        <taxon>Eremothecium</taxon>
    </lineage>
</organism>
<dbReference type="InParanoid" id="G8JNI2"/>
<sequence length="1621" mass="185983">MSAQNGSPTRGKNQYVAKYLQSLGSDGSTALMDVSPSKLNPISPKASSVKDKLSLAKRQDDKENHPIIPSKNVKSNISKNPFLLQDSNSRQSLASNSTRGEAKSNGFSESESSLNKQSPSRTTPRANDGSSDLKNLVSENSSVASKIGSSVTLSPKKVDMSSMSKETLRYYEFLCRVGEAKKWIEEVIEQEMPSELELATGNSMRDGYYLARLTQTIKPDLVATVIPPGRLQFKHTQNINAFFSLVDYVGVPDLFRFELTDLYEKKNIPKVFETLHALSNILNSRYPEQVPEIQNLSGVLEFSEQDLKLCKQKLPNVRNFRPFKEEGNSISPTKAHRGEGLIKNWDLKKPKEPELKPALVLDFKKVDEKKVESEEPPADNGPSNDTIEEPAKPAEVVESQKVPNLTVEEVPVLENPEGMDITNYPRTPERQLHEYYPNIHRYISPQSYERSYMDSRTASILLSDPLLRTANTNLSYSPPKSFSYYSPGISRRMGYTSDITPRSFDRYYEGSPYSSYSPTHSSYSPGRRQRLSEDEFLDIIFRFQALSRGANFRYRIYLNKKTFELFENNTKRLQAACKGKLMRVKYTVKPKPVFSEEAEGQLCSLQSTIHGRLLRNRLDIVRLNCLKNDFIIRRFQVLVNSVVIRRQCKNTLKNIVVCTKPLIGFQATLRATLIRKEIKDINWSLNVIKPRVVRFQACCRGSIVKAKYDYQIRHRSLSLGLLERCQANFKGIAQRRLHAYFMNEIYRFEAVVTRFHGCARGSVVRNKLNSVRYNRDSNNPIFKLQAIIRGVLARFAIDLINDIVEANELIKLQAATRGANLRSRICSNAHYYQQNEATVLGIQSAVRTHQLRTAYHELLNSSTPSLWAVKKFVHILNESDADTLYSKVHKKKAMVNECNEEIRHLQSKIKRSIKKKDLLERRGIQVSRYLSQAGLANLEKFSEDKVPDNLKKQNSLYEKICYLLQVDSFYWKQLFKLEPHSCTNFLPKLFSPTSGKIGRRENMLFIKMIMDLMMDEMDEISTDVFLNASTSNSPWKILLTQYLLRHQNAETVHLLGNILESLNDSELDFESVPANIYKMLHPNEPIVPSHIAIDDNQTNSKYVENMTNIWKSTESVRNALTLMIDSIPMEIKYLCTKAYRVVADRSTNFYDPLRAIAKVLIENYVNIFFANRSQYGIHDKSSDIDNKVQVLCNALTTIFNLKEFNGYYTPLTSYVEEVEPAIVNLLKNMLISPQFENECDSVIYRDMGSTDRPTLTMKHQYLDSMIQIFIAHKSVLPHDDAIVDLLKQMESIFETSVPRTTGVISLELDPSIYHVLLEDDRSTLMYNETKRGLCYLMQVEDVETNLADLLTSTVLPEDNIIFQNLLKKYPSIQQDLSKKHLDTMGYVALKKHIMQRVKELTHLGIIDEANNYQSVLNDIANTIRSRPYVGHMNERELIFMTDVHDHLKKKENYLRLLSEALLTAISKSVTQVQKYGHYEPLKKAGLGNKIKDVYKRVHGRDSHQPSGIYYKWNTRQLYERGVICEIYGEHLKEIEVSFFGSSAPKFPDIDFRISTRNGEVYSIDMLDGKRSSFRYHEVVKFGELLEKETDDPEATIVLMRGKKTTFKICALLDLLSEVFFR</sequence>
<dbReference type="InterPro" id="IPR036872">
    <property type="entry name" value="CH_dom_sf"/>
</dbReference>
<dbReference type="Gene3D" id="1.10.418.10">
    <property type="entry name" value="Calponin-like domain"/>
    <property type="match status" value="1"/>
</dbReference>
<dbReference type="InterPro" id="IPR001715">
    <property type="entry name" value="CH_dom"/>
</dbReference>
<keyword evidence="1" id="KW-0175">Coiled coil</keyword>
<dbReference type="GO" id="GO:0051015">
    <property type="term" value="F:actin filament binding"/>
    <property type="evidence" value="ECO:0007669"/>
    <property type="project" value="TreeGrafter"/>
</dbReference>
<feature type="region of interest" description="Disordered" evidence="2">
    <location>
        <begin position="367"/>
        <end position="397"/>
    </location>
</feature>
<dbReference type="OrthoDB" id="775356at2759"/>
<dbReference type="PANTHER" id="PTHR14149:SF14">
    <property type="entry name" value="CALPONIN-HOMOLOGY (CH) DOMAIN-CONTAINING PROTEIN"/>
    <property type="match status" value="1"/>
</dbReference>
<accession>G8JNI2</accession>
<name>G8JNI2_ERECY</name>
<dbReference type="RefSeq" id="XP_003644715.1">
    <property type="nucleotide sequence ID" value="XM_003644667.1"/>
</dbReference>
<dbReference type="InterPro" id="IPR001936">
    <property type="entry name" value="RasGAP_dom"/>
</dbReference>
<dbReference type="OMA" id="KGVLVHW"/>
<dbReference type="InterPro" id="IPR008936">
    <property type="entry name" value="Rho_GTPase_activation_prot"/>
</dbReference>
<dbReference type="PROSITE" id="PS50021">
    <property type="entry name" value="CH"/>
    <property type="match status" value="1"/>
</dbReference>
<dbReference type="InterPro" id="IPR000593">
    <property type="entry name" value="RasGAP_C"/>
</dbReference>
<dbReference type="GO" id="GO:0005516">
    <property type="term" value="F:calmodulin binding"/>
    <property type="evidence" value="ECO:0007669"/>
    <property type="project" value="TreeGrafter"/>
</dbReference>
<dbReference type="GO" id="GO:1903479">
    <property type="term" value="P:mitotic actomyosin contractile ring assembly actin filament organization"/>
    <property type="evidence" value="ECO:0007669"/>
    <property type="project" value="TreeGrafter"/>
</dbReference>
<dbReference type="SUPFAM" id="SSF47576">
    <property type="entry name" value="Calponin-homology domain, CH-domain"/>
    <property type="match status" value="1"/>
</dbReference>
<dbReference type="CDD" id="cd21206">
    <property type="entry name" value="CH_IQGAP"/>
    <property type="match status" value="1"/>
</dbReference>
<dbReference type="GeneID" id="11471804"/>
<feature type="compositionally biased region" description="Polar residues" evidence="2">
    <location>
        <begin position="72"/>
        <end position="135"/>
    </location>
</feature>
<feature type="coiled-coil region" evidence="1">
    <location>
        <begin position="888"/>
        <end position="922"/>
    </location>
</feature>
<keyword evidence="5" id="KW-1185">Reference proteome</keyword>